<dbReference type="CDD" id="cd18095">
    <property type="entry name" value="SpoU-like_rRNA-MTase"/>
    <property type="match status" value="1"/>
</dbReference>
<keyword evidence="6" id="KW-1185">Reference proteome</keyword>
<dbReference type="GO" id="GO:0005737">
    <property type="term" value="C:cytoplasm"/>
    <property type="evidence" value="ECO:0007669"/>
    <property type="project" value="UniProtKB-ARBA"/>
</dbReference>
<dbReference type="InterPro" id="IPR051259">
    <property type="entry name" value="rRNA_Methyltransferase"/>
</dbReference>
<protein>
    <submittedName>
        <fullName evidence="5">RNA methyltransferase</fullName>
    </submittedName>
</protein>
<evidence type="ECO:0000259" key="4">
    <source>
        <dbReference type="SMART" id="SM00967"/>
    </source>
</evidence>
<feature type="domain" description="RNA 2-O ribose methyltransferase substrate binding" evidence="4">
    <location>
        <begin position="34"/>
        <end position="110"/>
    </location>
</feature>
<dbReference type="InterPro" id="IPR053888">
    <property type="entry name" value="MRM3-like_sub_bind"/>
</dbReference>
<dbReference type="Gene3D" id="3.40.1280.10">
    <property type="match status" value="1"/>
</dbReference>
<comment type="similarity">
    <text evidence="1">Belongs to the class IV-like SAM-binding methyltransferase superfamily. RNA methyltransferase TrmH family.</text>
</comment>
<dbReference type="Pfam" id="PF22435">
    <property type="entry name" value="MRM3-like_sub_bind"/>
    <property type="match status" value="1"/>
</dbReference>
<dbReference type="SUPFAM" id="SSF75217">
    <property type="entry name" value="alpha/beta knot"/>
    <property type="match status" value="1"/>
</dbReference>
<dbReference type="PANTHER" id="PTHR43191:SF2">
    <property type="entry name" value="RRNA METHYLTRANSFERASE 3, MITOCHONDRIAL"/>
    <property type="match status" value="1"/>
</dbReference>
<keyword evidence="2 5" id="KW-0489">Methyltransferase</keyword>
<dbReference type="InterPro" id="IPR029064">
    <property type="entry name" value="Ribosomal_eL30-like_sf"/>
</dbReference>
<dbReference type="InterPro" id="IPR013123">
    <property type="entry name" value="SpoU_subst-bd"/>
</dbReference>
<dbReference type="GO" id="GO:0008173">
    <property type="term" value="F:RNA methyltransferase activity"/>
    <property type="evidence" value="ECO:0007669"/>
    <property type="project" value="InterPro"/>
</dbReference>
<organism evidence="5 6">
    <name type="scientific">Sandarakinorhabdus cyanobacteriorum</name>
    <dbReference type="NCBI Taxonomy" id="1981098"/>
    <lineage>
        <taxon>Bacteria</taxon>
        <taxon>Pseudomonadati</taxon>
        <taxon>Pseudomonadota</taxon>
        <taxon>Alphaproteobacteria</taxon>
        <taxon>Sphingomonadales</taxon>
        <taxon>Sphingosinicellaceae</taxon>
        <taxon>Sandarakinorhabdus</taxon>
    </lineage>
</organism>
<dbReference type="GO" id="GO:0032259">
    <property type="term" value="P:methylation"/>
    <property type="evidence" value="ECO:0007669"/>
    <property type="project" value="UniProtKB-KW"/>
</dbReference>
<dbReference type="InterPro" id="IPR029026">
    <property type="entry name" value="tRNA_m1G_MTases_N"/>
</dbReference>
<dbReference type="RefSeq" id="WP_094472360.1">
    <property type="nucleotide sequence ID" value="NZ_NOXT01000046.1"/>
</dbReference>
<dbReference type="InterPro" id="IPR029028">
    <property type="entry name" value="Alpha/beta_knot_MTases"/>
</dbReference>
<evidence type="ECO:0000256" key="2">
    <source>
        <dbReference type="ARBA" id="ARBA00022603"/>
    </source>
</evidence>
<evidence type="ECO:0000256" key="1">
    <source>
        <dbReference type="ARBA" id="ARBA00007228"/>
    </source>
</evidence>
<gene>
    <name evidence="5" type="ORF">CHU93_01020</name>
</gene>
<dbReference type="PANTHER" id="PTHR43191">
    <property type="entry name" value="RRNA METHYLTRANSFERASE 3"/>
    <property type="match status" value="1"/>
</dbReference>
<dbReference type="InterPro" id="IPR001537">
    <property type="entry name" value="SpoU_MeTrfase"/>
</dbReference>
<dbReference type="AlphaFoldDB" id="A0A255Z4H0"/>
<dbReference type="EMBL" id="NOXT01000046">
    <property type="protein sequence ID" value="OYQ36356.1"/>
    <property type="molecule type" value="Genomic_DNA"/>
</dbReference>
<reference evidence="5 6" key="1">
    <citation type="submission" date="2017-07" db="EMBL/GenBank/DDBJ databases">
        <title>Sandarakinorhabdus cyanobacteriorum sp. nov., a novel bacterium isolated from cyanobacterial aggregates in a eutrophic lake.</title>
        <authorList>
            <person name="Cai H."/>
        </authorList>
    </citation>
    <scope>NUCLEOTIDE SEQUENCE [LARGE SCALE GENOMIC DNA]</scope>
    <source>
        <strain evidence="5 6">TH057</strain>
    </source>
</reference>
<comment type="caution">
    <text evidence="5">The sequence shown here is derived from an EMBL/GenBank/DDBJ whole genome shotgun (WGS) entry which is preliminary data.</text>
</comment>
<sequence length="279" mass="30017">MIRITDVTSPANPVLKSLKALAEKKGRRAQGLFLAEGLRVCTEALAAGHVPNTLVFTAEAEQHPLTVALIRATSEARRTSLRVTPDLMQRLTGKDNAAGVAAAYEIPSTDLDRIDRSTAKLWLVAENLKDPGNFGTMLRTCDATGAGGVILLDNSCDPFSVEAVRASMGALFSRQVARATAREFFQWLRQGPAQLVGAALEGRTVDYRQHRYQAPCFLFMGNEQSGLPADHAAQCDALVKLPMRGTADSLNVAVCAGVLLYHALDQLDPHPLGEVAREA</sequence>
<evidence type="ECO:0000256" key="3">
    <source>
        <dbReference type="ARBA" id="ARBA00022679"/>
    </source>
</evidence>
<evidence type="ECO:0000313" key="5">
    <source>
        <dbReference type="EMBL" id="OYQ36356.1"/>
    </source>
</evidence>
<dbReference type="Gene3D" id="3.30.1330.30">
    <property type="match status" value="1"/>
</dbReference>
<dbReference type="GO" id="GO:0006396">
    <property type="term" value="P:RNA processing"/>
    <property type="evidence" value="ECO:0007669"/>
    <property type="project" value="InterPro"/>
</dbReference>
<name>A0A255Z4H0_9SPHN</name>
<dbReference type="Pfam" id="PF00588">
    <property type="entry name" value="SpoU_methylase"/>
    <property type="match status" value="1"/>
</dbReference>
<dbReference type="SUPFAM" id="SSF55315">
    <property type="entry name" value="L30e-like"/>
    <property type="match status" value="1"/>
</dbReference>
<dbReference type="OrthoDB" id="9794400at2"/>
<dbReference type="SMART" id="SM00967">
    <property type="entry name" value="SpoU_sub_bind"/>
    <property type="match status" value="1"/>
</dbReference>
<accession>A0A255Z4H0</accession>
<proteinExistence type="inferred from homology"/>
<dbReference type="Proteomes" id="UP000216991">
    <property type="component" value="Unassembled WGS sequence"/>
</dbReference>
<evidence type="ECO:0000313" key="6">
    <source>
        <dbReference type="Proteomes" id="UP000216991"/>
    </source>
</evidence>
<dbReference type="GO" id="GO:0003723">
    <property type="term" value="F:RNA binding"/>
    <property type="evidence" value="ECO:0007669"/>
    <property type="project" value="InterPro"/>
</dbReference>
<keyword evidence="3 5" id="KW-0808">Transferase</keyword>